<dbReference type="Proteomes" id="UP000308092">
    <property type="component" value="Unassembled WGS sequence"/>
</dbReference>
<dbReference type="STRING" id="1220188.A0A4S3JMH3"/>
<gene>
    <name evidence="1" type="ORF">EYZ11_005993</name>
</gene>
<accession>A0A4S3JMH3</accession>
<sequence>MVSKFLRSQGLEASTFVREALRSGQILLRIEEGVGVPGISLCLLPAFPKLQHLRRDEEAKAIQLLKGSSMVLGLAARLSPLLAGRHGYQAWYNYHIVFGLWG</sequence>
<dbReference type="VEuPathDB" id="FungiDB:EYZ11_005993"/>
<name>A0A4S3JMH3_9EURO</name>
<dbReference type="EMBL" id="SOSA01000203">
    <property type="protein sequence ID" value="THC94511.1"/>
    <property type="molecule type" value="Genomic_DNA"/>
</dbReference>
<evidence type="ECO:0000313" key="1">
    <source>
        <dbReference type="EMBL" id="THC94511.1"/>
    </source>
</evidence>
<comment type="caution">
    <text evidence="1">The sequence shown here is derived from an EMBL/GenBank/DDBJ whole genome shotgun (WGS) entry which is preliminary data.</text>
</comment>
<proteinExistence type="predicted"/>
<evidence type="ECO:0000313" key="2">
    <source>
        <dbReference type="Proteomes" id="UP000308092"/>
    </source>
</evidence>
<protein>
    <submittedName>
        <fullName evidence="1">Uncharacterized protein</fullName>
    </submittedName>
</protein>
<reference evidence="1 2" key="1">
    <citation type="submission" date="2019-03" db="EMBL/GenBank/DDBJ databases">
        <title>The genome sequence of a newly discovered highly antifungal drug resistant Aspergillus species, Aspergillus tanneri NIH 1004.</title>
        <authorList>
            <person name="Mounaud S."/>
            <person name="Singh I."/>
            <person name="Joardar V."/>
            <person name="Pakala S."/>
            <person name="Pakala S."/>
            <person name="Venepally P."/>
            <person name="Hoover J."/>
            <person name="Nierman W."/>
            <person name="Chung J."/>
            <person name="Losada L."/>
        </authorList>
    </citation>
    <scope>NUCLEOTIDE SEQUENCE [LARGE SCALE GENOMIC DNA]</scope>
    <source>
        <strain evidence="1 2">NIH1004</strain>
    </source>
</reference>
<keyword evidence="2" id="KW-1185">Reference proteome</keyword>
<organism evidence="1 2">
    <name type="scientific">Aspergillus tanneri</name>
    <dbReference type="NCBI Taxonomy" id="1220188"/>
    <lineage>
        <taxon>Eukaryota</taxon>
        <taxon>Fungi</taxon>
        <taxon>Dikarya</taxon>
        <taxon>Ascomycota</taxon>
        <taxon>Pezizomycotina</taxon>
        <taxon>Eurotiomycetes</taxon>
        <taxon>Eurotiomycetidae</taxon>
        <taxon>Eurotiales</taxon>
        <taxon>Aspergillaceae</taxon>
        <taxon>Aspergillus</taxon>
        <taxon>Aspergillus subgen. Circumdati</taxon>
    </lineage>
</organism>
<dbReference type="AlphaFoldDB" id="A0A4S3JMH3"/>